<evidence type="ECO:0000313" key="4">
    <source>
        <dbReference type="Proteomes" id="UP001497623"/>
    </source>
</evidence>
<feature type="coiled-coil region" evidence="1">
    <location>
        <begin position="76"/>
        <end position="110"/>
    </location>
</feature>
<organism evidence="3 4">
    <name type="scientific">Meganyctiphanes norvegica</name>
    <name type="common">Northern krill</name>
    <name type="synonym">Thysanopoda norvegica</name>
    <dbReference type="NCBI Taxonomy" id="48144"/>
    <lineage>
        <taxon>Eukaryota</taxon>
        <taxon>Metazoa</taxon>
        <taxon>Ecdysozoa</taxon>
        <taxon>Arthropoda</taxon>
        <taxon>Crustacea</taxon>
        <taxon>Multicrustacea</taxon>
        <taxon>Malacostraca</taxon>
        <taxon>Eumalacostraca</taxon>
        <taxon>Eucarida</taxon>
        <taxon>Euphausiacea</taxon>
        <taxon>Euphausiidae</taxon>
        <taxon>Meganyctiphanes</taxon>
    </lineage>
</organism>
<evidence type="ECO:0008006" key="5">
    <source>
        <dbReference type="Google" id="ProtNLM"/>
    </source>
</evidence>
<sequence length="1619" mass="183028">MLLLLDGISKENLLHEGTGVQDEVNLQTAVARLAIIKSAVQDRDLKNMRISDLQESDEYLKNTLESEHITLSKYEYDSIVENERSLQQELEHLKCDKEQLAHDYETLKDQFRIYSQSQTTVAEQDLRGQMRFMSQQLECSERYRVEVFEEKCELEEAENDARLMVQRLESQIDAAREMENLLSASLSQEQEISRELQRRVRDLQVLEKGHRSRIIALESMNQEAQDRAATLAYARDALATQLTFAAYGLVLVDAWRQLVGCPSAALIPYNGSPFIVSPVSYPTKGPDAEIITPSESHSNLLTKDISMCVPNMCDVYVQTVPSTTVHMAIQANIESKCVGVQYQQEEIMDEGSVDHGQRRPAEDICIEDEPVTKKARAGNMKSQATMTQPCSEVTDREHYYLEQIESLQKEKMTLRKSQEGERRNSLQHHSSLEVEADDLRAQLREAEKSKCQLLFQIEEIEDQRNNMQADLRRRIEELKGDMSRYSDLHELEKKALRRDYEARISEVIDERRRYEDRVKDLELQLSTLRQELEIVGVSIANDLVEFDSDVGNMLNQKSNGSCHTDTDGDILTKIRELVKSETSFRQKITELEKKEYAYRETIREADKIMSSHVTTYKHRIEDLEGTIEQKNAKIQQLEASEERLRTSLRTNSRSSEGTRISDLLDRLIETENSELKLKERVWNLEKNEKELQIKLMEAEKTQQSLRGELRDQEEMVHRLMTLETENNSLSIELTQAQDSAHKLSDVQQNESYLRGRVEELEVTENMLRETLHQADLIMAQRERKLRDQVSSLEEEIVSYKTQLEYAVSMESQSKECEGHLKKQLEELRTRLAETERDLKESSSETVSHESQHRSEVTKMRNQLKLANSQLNELDTLNCALRDRMLAAEAEVERLATQTEESSRKHEQDLLSLNLQVSCKESRIKEMETQLEQMSHSNAVHELDTLSGTAIASLHDSINAVATTLKNCPACSVAEGETLNEVTSHLSTLTEVLEGRTTSSDSEPPTDTEEEEPHIEISVENLVVEATTTSPPTPAGEGLMEHTSGDVLSIKRSRRATRRRTRRLIEDSPLGLPFPGGSTTILDELEEKVRELEEAVSRKEEELRLADNEAHDLHSQLQYKDTALTTKSDELEQLNMTLANLRQQLLCTMEDYERDKLSLGAKHKIDIEELTYKVEQLTKDVERITSRGRDKDNIIATLSNQIRAILRSGNMSVVINQLRNLNKEGESINITELPNGQTLPDFDLDAVCNLLNQPYEMGSLPDPAIYQTGMELCSHVTCKSSTLSTPSGESTSHVTTQGSPTLAPHRKSRIPRLMPPSVPSVKSIIPPNKIKQYTVQSKVRQPVQPWGRAPQRFSYKTSDKQQNVVASSRASPTNSAKPASTLSKSPEVLYESQSDSSLVFISEPTAQINAFPKVSINNVPSTPASEVYGTMKPLATSTPAKTTGRKDSTRRERSTRFVSDARKIKRMVTGIAPLDAAVDCASAPEWQERLQFSPSSPTSSKSSGTFDVEATCVPRPQELRITRRVGVDGVVIAWAPLEHDCVAGFQVLVGGRVVQHVRSPHRTKALVTGLPLAGTFTIGLVTIANDGRCSTPVLVTQDRSRIYAAKKPPKMLRRAVPTAL</sequence>
<feature type="compositionally biased region" description="Basic and acidic residues" evidence="2">
    <location>
        <begin position="414"/>
        <end position="424"/>
    </location>
</feature>
<protein>
    <recommendedName>
        <fullName evidence="5">Fibronectin type-III domain-containing protein</fullName>
    </recommendedName>
</protein>
<feature type="region of interest" description="Disordered" evidence="2">
    <location>
        <begin position="991"/>
        <end position="1012"/>
    </location>
</feature>
<keyword evidence="1" id="KW-0175">Coiled coil</keyword>
<accession>A0AAV2PIN1</accession>
<feature type="coiled-coil region" evidence="1">
    <location>
        <begin position="140"/>
        <end position="206"/>
    </location>
</feature>
<feature type="coiled-coil region" evidence="1">
    <location>
        <begin position="613"/>
        <end position="647"/>
    </location>
</feature>
<feature type="region of interest" description="Disordered" evidence="2">
    <location>
        <begin position="1281"/>
        <end position="1320"/>
    </location>
</feature>
<feature type="compositionally biased region" description="Basic and acidic residues" evidence="2">
    <location>
        <begin position="1443"/>
        <end position="1453"/>
    </location>
</feature>
<feature type="compositionally biased region" description="Acidic residues" evidence="2">
    <location>
        <begin position="1003"/>
        <end position="1012"/>
    </location>
</feature>
<feature type="region of interest" description="Disordered" evidence="2">
    <location>
        <begin position="1433"/>
        <end position="1453"/>
    </location>
</feature>
<comment type="caution">
    <text evidence="3">The sequence shown here is derived from an EMBL/GenBank/DDBJ whole genome shotgun (WGS) entry which is preliminary data.</text>
</comment>
<feature type="compositionally biased region" description="Polar residues" evidence="2">
    <location>
        <begin position="1355"/>
        <end position="1383"/>
    </location>
</feature>
<feature type="region of interest" description="Disordered" evidence="2">
    <location>
        <begin position="1355"/>
        <end position="1386"/>
    </location>
</feature>
<feature type="compositionally biased region" description="Polar residues" evidence="2">
    <location>
        <begin position="1281"/>
        <end position="1299"/>
    </location>
</feature>
<keyword evidence="4" id="KW-1185">Reference proteome</keyword>
<feature type="region of interest" description="Disordered" evidence="2">
    <location>
        <begin position="833"/>
        <end position="858"/>
    </location>
</feature>
<dbReference type="Proteomes" id="UP001497623">
    <property type="component" value="Unassembled WGS sequence"/>
</dbReference>
<evidence type="ECO:0000313" key="3">
    <source>
        <dbReference type="EMBL" id="CAL4058612.1"/>
    </source>
</evidence>
<evidence type="ECO:0000256" key="2">
    <source>
        <dbReference type="SAM" id="MobiDB-lite"/>
    </source>
</evidence>
<gene>
    <name evidence="3" type="ORF">MNOR_LOCUS56</name>
</gene>
<dbReference type="EMBL" id="CAXKWB010000010">
    <property type="protein sequence ID" value="CAL4058612.1"/>
    <property type="molecule type" value="Genomic_DNA"/>
</dbReference>
<feature type="coiled-coil region" evidence="1">
    <location>
        <begin position="1081"/>
        <end position="1186"/>
    </location>
</feature>
<feature type="coiled-coil region" evidence="1">
    <location>
        <begin position="681"/>
        <end position="739"/>
    </location>
</feature>
<proteinExistence type="predicted"/>
<reference evidence="3 4" key="1">
    <citation type="submission" date="2024-05" db="EMBL/GenBank/DDBJ databases">
        <authorList>
            <person name="Wallberg A."/>
        </authorList>
    </citation>
    <scope>NUCLEOTIDE SEQUENCE [LARGE SCALE GENOMIC DNA]</scope>
</reference>
<feature type="region of interest" description="Disordered" evidence="2">
    <location>
        <begin position="414"/>
        <end position="433"/>
    </location>
</feature>
<evidence type="ECO:0000256" key="1">
    <source>
        <dbReference type="SAM" id="Coils"/>
    </source>
</evidence>
<name>A0AAV2PIN1_MEGNR</name>